<evidence type="ECO:0000256" key="6">
    <source>
        <dbReference type="ARBA" id="ARBA00022777"/>
    </source>
</evidence>
<keyword evidence="4" id="KW-0808">Transferase</keyword>
<evidence type="ECO:0000256" key="7">
    <source>
        <dbReference type="ARBA" id="ARBA00022840"/>
    </source>
</evidence>
<dbReference type="InterPro" id="IPR017441">
    <property type="entry name" value="Protein_kinase_ATP_BS"/>
</dbReference>
<evidence type="ECO:0000256" key="1">
    <source>
        <dbReference type="ARBA" id="ARBA00008867"/>
    </source>
</evidence>
<dbReference type="AlphaFoldDB" id="A0A1R2C536"/>
<dbReference type="Gene3D" id="1.10.510.10">
    <property type="entry name" value="Transferase(Phosphotransferase) domain 1"/>
    <property type="match status" value="1"/>
</dbReference>
<name>A0A1R2C536_9CILI</name>
<keyword evidence="5 11" id="KW-0547">Nucleotide-binding</keyword>
<protein>
    <recommendedName>
        <fullName evidence="2">dual-specificity kinase</fullName>
        <ecNumber evidence="2">2.7.12.1</ecNumber>
    </recommendedName>
</protein>
<comment type="similarity">
    <text evidence="1">Belongs to the protein kinase superfamily. CMGC Ser/Thr protein kinase family. MNB/DYRK subfamily.</text>
</comment>
<gene>
    <name evidence="14" type="ORF">SteCoe_14830</name>
</gene>
<dbReference type="SUPFAM" id="SSF56112">
    <property type="entry name" value="Protein kinase-like (PK-like)"/>
    <property type="match status" value="1"/>
</dbReference>
<keyword evidence="15" id="KW-1185">Reference proteome</keyword>
<dbReference type="Proteomes" id="UP000187209">
    <property type="component" value="Unassembled WGS sequence"/>
</dbReference>
<dbReference type="PROSITE" id="PS50011">
    <property type="entry name" value="PROTEIN_KINASE_DOM"/>
    <property type="match status" value="1"/>
</dbReference>
<evidence type="ECO:0000256" key="9">
    <source>
        <dbReference type="ARBA" id="ARBA00049308"/>
    </source>
</evidence>
<evidence type="ECO:0000256" key="3">
    <source>
        <dbReference type="ARBA" id="ARBA00022527"/>
    </source>
</evidence>
<dbReference type="Pfam" id="PF00069">
    <property type="entry name" value="Pkinase"/>
    <property type="match status" value="1"/>
</dbReference>
<evidence type="ECO:0000256" key="2">
    <source>
        <dbReference type="ARBA" id="ARBA00013203"/>
    </source>
</evidence>
<keyword evidence="6" id="KW-0418">Kinase</keyword>
<feature type="region of interest" description="Disordered" evidence="12">
    <location>
        <begin position="71"/>
        <end position="93"/>
    </location>
</feature>
<dbReference type="GO" id="GO:0005856">
    <property type="term" value="C:cytoskeleton"/>
    <property type="evidence" value="ECO:0007669"/>
    <property type="project" value="TreeGrafter"/>
</dbReference>
<keyword evidence="3" id="KW-0723">Serine/threonine-protein kinase</keyword>
<comment type="caution">
    <text evidence="14">The sequence shown here is derived from an EMBL/GenBank/DDBJ whole genome shotgun (WGS) entry which is preliminary data.</text>
</comment>
<dbReference type="Gene3D" id="3.30.200.20">
    <property type="entry name" value="Phosphorylase Kinase, domain 1"/>
    <property type="match status" value="1"/>
</dbReference>
<evidence type="ECO:0000256" key="11">
    <source>
        <dbReference type="PROSITE-ProRule" id="PRU10141"/>
    </source>
</evidence>
<evidence type="ECO:0000313" key="14">
    <source>
        <dbReference type="EMBL" id="OMJ84138.1"/>
    </source>
</evidence>
<comment type="catalytic activity">
    <reaction evidence="10">
        <text>L-tyrosyl-[protein] + ATP = O-phospho-L-tyrosyl-[protein] + ADP + H(+)</text>
        <dbReference type="Rhea" id="RHEA:10596"/>
        <dbReference type="Rhea" id="RHEA-COMP:10136"/>
        <dbReference type="Rhea" id="RHEA-COMP:20101"/>
        <dbReference type="ChEBI" id="CHEBI:15378"/>
        <dbReference type="ChEBI" id="CHEBI:30616"/>
        <dbReference type="ChEBI" id="CHEBI:46858"/>
        <dbReference type="ChEBI" id="CHEBI:61978"/>
        <dbReference type="ChEBI" id="CHEBI:456216"/>
        <dbReference type="EC" id="2.7.12.1"/>
    </reaction>
</comment>
<organism evidence="14 15">
    <name type="scientific">Stentor coeruleus</name>
    <dbReference type="NCBI Taxonomy" id="5963"/>
    <lineage>
        <taxon>Eukaryota</taxon>
        <taxon>Sar</taxon>
        <taxon>Alveolata</taxon>
        <taxon>Ciliophora</taxon>
        <taxon>Postciliodesmatophora</taxon>
        <taxon>Heterotrichea</taxon>
        <taxon>Heterotrichida</taxon>
        <taxon>Stentoridae</taxon>
        <taxon>Stentor</taxon>
    </lineage>
</organism>
<evidence type="ECO:0000256" key="12">
    <source>
        <dbReference type="SAM" id="MobiDB-lite"/>
    </source>
</evidence>
<accession>A0A1R2C536</accession>
<comment type="catalytic activity">
    <reaction evidence="9">
        <text>L-threonyl-[protein] + ATP = O-phospho-L-threonyl-[protein] + ADP + H(+)</text>
        <dbReference type="Rhea" id="RHEA:46608"/>
        <dbReference type="Rhea" id="RHEA-COMP:11060"/>
        <dbReference type="Rhea" id="RHEA-COMP:11605"/>
        <dbReference type="ChEBI" id="CHEBI:15378"/>
        <dbReference type="ChEBI" id="CHEBI:30013"/>
        <dbReference type="ChEBI" id="CHEBI:30616"/>
        <dbReference type="ChEBI" id="CHEBI:61977"/>
        <dbReference type="ChEBI" id="CHEBI:456216"/>
        <dbReference type="EC" id="2.7.12.1"/>
    </reaction>
</comment>
<sequence length="469" mass="54491">MMEGEVINFKRPYVLSSTRTRVMQSLKKDPLILTPFDIPKANRKALIKFEAPIPLDKKSIVIPLNPTNIKASPCTNSPKSSPHKSHHSRTSSQQIQISSFIQTKKMTPSEVLTNFPYHLTDFEKNEIKNYNFSYFIGQDAVKQKSIFTDASGNYIIKPKDHIFYRYEIIQLLGSGSYSQVLKCYDHKKNQHVAIKILKLQPKYRESGEIEYNILNLLNNNTKNETNIIKVYKKLVFRKHLIIVSELLHQNLYQFIESYDFKPININIVKRITTQLLIALNHIHSNNIIHCDLNPENILLKNSNKSSIRVIDFCNACFKNYYPNNCIQSLYYSAPEKLFKLDYDEKIDIWSLGCIVYELITGAVLFNGKNEHEQMIKIVSVIGFPSLPVIDKIKKKYKDFNIQAFKGIPKVSLRKILTNYDINIVEFIEDCLNWDYEVRISASEGLRSSWIKGHRRSLSETPRMINNILM</sequence>
<dbReference type="Gene3D" id="3.30.10.30">
    <property type="entry name" value="DYRK"/>
    <property type="match status" value="1"/>
</dbReference>
<dbReference type="InterPro" id="IPR011009">
    <property type="entry name" value="Kinase-like_dom_sf"/>
</dbReference>
<dbReference type="GO" id="GO:0005737">
    <property type="term" value="C:cytoplasm"/>
    <property type="evidence" value="ECO:0007669"/>
    <property type="project" value="TreeGrafter"/>
</dbReference>
<dbReference type="InterPro" id="IPR000719">
    <property type="entry name" value="Prot_kinase_dom"/>
</dbReference>
<evidence type="ECO:0000256" key="10">
    <source>
        <dbReference type="ARBA" id="ARBA00051680"/>
    </source>
</evidence>
<dbReference type="GO" id="GO:0004712">
    <property type="term" value="F:protein serine/threonine/tyrosine kinase activity"/>
    <property type="evidence" value="ECO:0007669"/>
    <property type="project" value="UniProtKB-EC"/>
</dbReference>
<dbReference type="InterPro" id="IPR042521">
    <property type="entry name" value="DYRK"/>
</dbReference>
<evidence type="ECO:0000256" key="5">
    <source>
        <dbReference type="ARBA" id="ARBA00022741"/>
    </source>
</evidence>
<dbReference type="InterPro" id="IPR050494">
    <property type="entry name" value="Ser_Thr_dual-spec_kinase"/>
</dbReference>
<evidence type="ECO:0000256" key="4">
    <source>
        <dbReference type="ARBA" id="ARBA00022679"/>
    </source>
</evidence>
<feature type="binding site" evidence="11">
    <location>
        <position position="195"/>
    </location>
    <ligand>
        <name>ATP</name>
        <dbReference type="ChEBI" id="CHEBI:30616"/>
    </ligand>
</feature>
<dbReference type="GO" id="GO:0005524">
    <property type="term" value="F:ATP binding"/>
    <property type="evidence" value="ECO:0007669"/>
    <property type="project" value="UniProtKB-UniRule"/>
</dbReference>
<dbReference type="PANTHER" id="PTHR24058">
    <property type="entry name" value="DUAL SPECIFICITY PROTEIN KINASE"/>
    <property type="match status" value="1"/>
</dbReference>
<keyword evidence="7 11" id="KW-0067">ATP-binding</keyword>
<dbReference type="GO" id="GO:0004674">
    <property type="term" value="F:protein serine/threonine kinase activity"/>
    <property type="evidence" value="ECO:0007669"/>
    <property type="project" value="UniProtKB-KW"/>
</dbReference>
<proteinExistence type="inferred from homology"/>
<dbReference type="PANTHER" id="PTHR24058:SF22">
    <property type="entry name" value="DUAL SPECIFICITY TYROSINE-PHOSPHORYLATION-REGULATED KINASE 4"/>
    <property type="match status" value="1"/>
</dbReference>
<feature type="domain" description="Protein kinase" evidence="13">
    <location>
        <begin position="166"/>
        <end position="450"/>
    </location>
</feature>
<dbReference type="PROSITE" id="PS00107">
    <property type="entry name" value="PROTEIN_KINASE_ATP"/>
    <property type="match status" value="1"/>
</dbReference>
<evidence type="ECO:0000313" key="15">
    <source>
        <dbReference type="Proteomes" id="UP000187209"/>
    </source>
</evidence>
<evidence type="ECO:0000259" key="13">
    <source>
        <dbReference type="PROSITE" id="PS50011"/>
    </source>
</evidence>
<reference evidence="14 15" key="1">
    <citation type="submission" date="2016-11" db="EMBL/GenBank/DDBJ databases">
        <title>The macronuclear genome of Stentor coeruleus: a giant cell with tiny introns.</title>
        <authorList>
            <person name="Slabodnick M."/>
            <person name="Ruby J.G."/>
            <person name="Reiff S.B."/>
            <person name="Swart E.C."/>
            <person name="Gosai S."/>
            <person name="Prabakaran S."/>
            <person name="Witkowska E."/>
            <person name="Larue G.E."/>
            <person name="Fisher S."/>
            <person name="Freeman R.M."/>
            <person name="Gunawardena J."/>
            <person name="Chu W."/>
            <person name="Stover N.A."/>
            <person name="Gregory B.D."/>
            <person name="Nowacki M."/>
            <person name="Derisi J."/>
            <person name="Roy S.W."/>
            <person name="Marshall W.F."/>
            <person name="Sood P."/>
        </authorList>
    </citation>
    <scope>NUCLEOTIDE SEQUENCE [LARGE SCALE GENOMIC DNA]</scope>
    <source>
        <strain evidence="14">WM001</strain>
    </source>
</reference>
<dbReference type="OrthoDB" id="9332038at2759"/>
<dbReference type="EC" id="2.7.12.1" evidence="2"/>
<dbReference type="EMBL" id="MPUH01000279">
    <property type="protein sequence ID" value="OMJ84138.1"/>
    <property type="molecule type" value="Genomic_DNA"/>
</dbReference>
<comment type="catalytic activity">
    <reaction evidence="8">
        <text>L-seryl-[protein] + ATP = O-phospho-L-seryl-[protein] + ADP + H(+)</text>
        <dbReference type="Rhea" id="RHEA:17989"/>
        <dbReference type="Rhea" id="RHEA-COMP:9863"/>
        <dbReference type="Rhea" id="RHEA-COMP:11604"/>
        <dbReference type="ChEBI" id="CHEBI:15378"/>
        <dbReference type="ChEBI" id="CHEBI:29999"/>
        <dbReference type="ChEBI" id="CHEBI:30616"/>
        <dbReference type="ChEBI" id="CHEBI:83421"/>
        <dbReference type="ChEBI" id="CHEBI:456216"/>
        <dbReference type="EC" id="2.7.12.1"/>
    </reaction>
</comment>
<evidence type="ECO:0000256" key="8">
    <source>
        <dbReference type="ARBA" id="ARBA00049003"/>
    </source>
</evidence>